<dbReference type="PANTHER" id="PTHR20935">
    <property type="entry name" value="PHOSPHOGLYCERATE MUTASE-RELATED"/>
    <property type="match status" value="1"/>
</dbReference>
<dbReference type="Proteomes" id="UP000019442">
    <property type="component" value="Chromosome"/>
</dbReference>
<dbReference type="Gene3D" id="3.40.50.1240">
    <property type="entry name" value="Phosphoglycerate mutase-like"/>
    <property type="match status" value="1"/>
</dbReference>
<dbReference type="CDD" id="cd07067">
    <property type="entry name" value="HP_PGM_like"/>
    <property type="match status" value="1"/>
</dbReference>
<dbReference type="EMBL" id="CP007268">
    <property type="protein sequence ID" value="AHK79849.1"/>
    <property type="molecule type" value="Genomic_DNA"/>
</dbReference>
<accession>W8KJ81</accession>
<dbReference type="GO" id="GO:0016787">
    <property type="term" value="F:hydrolase activity"/>
    <property type="evidence" value="ECO:0007669"/>
    <property type="project" value="UniProtKB-KW"/>
</dbReference>
<dbReference type="Pfam" id="PF00300">
    <property type="entry name" value="His_Phos_1"/>
    <property type="match status" value="1"/>
</dbReference>
<evidence type="ECO:0000313" key="2">
    <source>
        <dbReference type="EMBL" id="AHK79849.1"/>
    </source>
</evidence>
<evidence type="ECO:0000313" key="3">
    <source>
        <dbReference type="Proteomes" id="UP000019442"/>
    </source>
</evidence>
<proteinExistence type="predicted"/>
<dbReference type="SUPFAM" id="SSF53254">
    <property type="entry name" value="Phosphoglycerate mutase-like"/>
    <property type="match status" value="1"/>
</dbReference>
<dbReference type="KEGG" id="hhc:M911_12590"/>
<sequence>MRDRVNGHHRGETPSTMEQTFGLILVRHAQAGDAVEFARTGQPDDLRPLTEQGVERMHRAAQGLARLLKGPTTLLSSPYTRARQTANILAEYLPTTGPLEIHQSLVPEAHPGSLDDALQRKRAGRTLTLVGHEPHLSCLVGWLVAGRPVSLVRMKKGGACYLHFDGPPQAGRAILHWLLTQRHLRLI</sequence>
<reference evidence="3" key="2">
    <citation type="submission" date="2014-02" db="EMBL/GenBank/DDBJ databases">
        <title>Draft Genome Sequence of extremely halophilic bacteria Halorhodospira halochloris.</title>
        <authorList>
            <person name="Singh K.S."/>
        </authorList>
    </citation>
    <scope>NUCLEOTIDE SEQUENCE [LARGE SCALE GENOMIC DNA]</scope>
    <source>
        <strain evidence="3">A</strain>
    </source>
</reference>
<dbReference type="SMART" id="SM00855">
    <property type="entry name" value="PGAM"/>
    <property type="match status" value="1"/>
</dbReference>
<dbReference type="InterPro" id="IPR029033">
    <property type="entry name" value="His_PPase_superfam"/>
</dbReference>
<dbReference type="AlphaFoldDB" id="W8KJ81"/>
<keyword evidence="3" id="KW-1185">Reference proteome</keyword>
<name>W8KJ81_9GAMM</name>
<protein>
    <submittedName>
        <fullName evidence="2">Phosphohistidine phosphatase</fullName>
    </submittedName>
</protein>
<reference evidence="2 3" key="1">
    <citation type="journal article" date="2014" name="J Genomics">
        <title>Draft Genome Sequence of the Extremely Halophilic Phototrophic Purple Sulfur Bacterium Halorhodospira halochloris.</title>
        <authorList>
            <person name="Singh K.S."/>
            <person name="Kirksey J."/>
            <person name="Hoff W.D."/>
            <person name="Deole R."/>
        </authorList>
    </citation>
    <scope>NUCLEOTIDE SEQUENCE [LARGE SCALE GENOMIC DNA]</scope>
    <source>
        <strain evidence="2 3">A</strain>
    </source>
</reference>
<dbReference type="InterPro" id="IPR013078">
    <property type="entry name" value="His_Pase_superF_clade-1"/>
</dbReference>
<gene>
    <name evidence="2" type="ORF">M911_12590</name>
</gene>
<dbReference type="HOGENOM" id="CLU_084603_3_1_6"/>
<dbReference type="InterPro" id="IPR051021">
    <property type="entry name" value="Mito_Ser/Thr_phosphatase"/>
</dbReference>
<evidence type="ECO:0000256" key="1">
    <source>
        <dbReference type="ARBA" id="ARBA00022801"/>
    </source>
</evidence>
<keyword evidence="1" id="KW-0378">Hydrolase</keyword>
<organism evidence="2 3">
    <name type="scientific">Ectothiorhodospira haloalkaliphila</name>
    <dbReference type="NCBI Taxonomy" id="421628"/>
    <lineage>
        <taxon>Bacteria</taxon>
        <taxon>Pseudomonadati</taxon>
        <taxon>Pseudomonadota</taxon>
        <taxon>Gammaproteobacteria</taxon>
        <taxon>Chromatiales</taxon>
        <taxon>Ectothiorhodospiraceae</taxon>
        <taxon>Ectothiorhodospira</taxon>
    </lineage>
</organism>